<evidence type="ECO:0000313" key="1">
    <source>
        <dbReference type="EMBL" id="MCZ7936652.1"/>
    </source>
</evidence>
<organism evidence="1 2">
    <name type="scientific">Agrobacterium salinitolerans</name>
    <dbReference type="NCBI Taxonomy" id="1183413"/>
    <lineage>
        <taxon>Bacteria</taxon>
        <taxon>Pseudomonadati</taxon>
        <taxon>Pseudomonadota</taxon>
        <taxon>Alphaproteobacteria</taxon>
        <taxon>Hyphomicrobiales</taxon>
        <taxon>Rhizobiaceae</taxon>
        <taxon>Rhizobium/Agrobacterium group</taxon>
        <taxon>Agrobacterium</taxon>
    </lineage>
</organism>
<sequence>MASGKCALTLKEGSFVESHIIPRALTQTTNKGTGFVQVGGDAKGKKRWSSWYDNKLCTAEGEKILSDLDDWAIKFLRSNRMVWSGWGPVQQLDDHIITGPYGVRSVEVAEPDRLRLFMISLLWRAAATRLQEFKDINVLDKDLETMRVALVNNTLPPIGFYPASLSQLRTIGIKHNQSPTSAIKTVPDLGKEEPKDVPIFRFYFDGLIIHFHRTPSDPDAQALGPLIVGNEKSLTISTVDYEASLQRENLFNFIASTGI</sequence>
<dbReference type="Proteomes" id="UP001151018">
    <property type="component" value="Unassembled WGS sequence"/>
</dbReference>
<proteinExistence type="predicted"/>
<gene>
    <name evidence="1" type="ORF">O9X88_03775</name>
</gene>
<dbReference type="AlphaFoldDB" id="A0A9X3QXJ9"/>
<accession>A0A9X3QXJ9</accession>
<name>A0A9X3QXJ9_9HYPH</name>
<comment type="caution">
    <text evidence="1">The sequence shown here is derived from an EMBL/GenBank/DDBJ whole genome shotgun (WGS) entry which is preliminary data.</text>
</comment>
<evidence type="ECO:0000313" key="2">
    <source>
        <dbReference type="Proteomes" id="UP001151018"/>
    </source>
</evidence>
<protein>
    <submittedName>
        <fullName evidence="1">Uncharacterized protein</fullName>
    </submittedName>
</protein>
<dbReference type="EMBL" id="JAPZLR010000002">
    <property type="protein sequence ID" value="MCZ7936652.1"/>
    <property type="molecule type" value="Genomic_DNA"/>
</dbReference>
<reference evidence="1" key="1">
    <citation type="submission" date="2022-12" db="EMBL/GenBank/DDBJ databases">
        <title>Draft genome sequences of 22 rhizogenic Agrobacterium biovar 1 strains, the causative agent of hairy root disease.</title>
        <authorList>
            <person name="Kim N."/>
            <person name="Vargas P."/>
            <person name="Rediers H."/>
        </authorList>
    </citation>
    <scope>NUCLEOTIDE SEQUENCE</scope>
    <source>
        <strain evidence="1">ST15.13.006</strain>
    </source>
</reference>